<name>A0A1C5H333_9ACTN</name>
<dbReference type="InterPro" id="IPR011008">
    <property type="entry name" value="Dimeric_a/b-barrel"/>
</dbReference>
<evidence type="ECO:0000259" key="3">
    <source>
        <dbReference type="Pfam" id="PF03795"/>
    </source>
</evidence>
<evidence type="ECO:0000256" key="1">
    <source>
        <dbReference type="ARBA" id="ARBA00007689"/>
    </source>
</evidence>
<reference evidence="4 5" key="1">
    <citation type="submission" date="2016-06" db="EMBL/GenBank/DDBJ databases">
        <authorList>
            <person name="Kjaerup R.B."/>
            <person name="Dalgaard T.S."/>
            <person name="Juul-Madsen H.R."/>
        </authorList>
    </citation>
    <scope>NUCLEOTIDE SEQUENCE [LARGE SCALE GENOMIC DNA]</scope>
    <source>
        <strain evidence="4 5">DSM 43904</strain>
    </source>
</reference>
<dbReference type="PANTHER" id="PTHR35174">
    <property type="entry name" value="BLL7171 PROTEIN-RELATED"/>
    <property type="match status" value="1"/>
</dbReference>
<evidence type="ECO:0000256" key="2">
    <source>
        <dbReference type="SAM" id="MobiDB-lite"/>
    </source>
</evidence>
<feature type="region of interest" description="Disordered" evidence="2">
    <location>
        <begin position="1"/>
        <end position="21"/>
    </location>
</feature>
<feature type="domain" description="YCII-related" evidence="3">
    <location>
        <begin position="42"/>
        <end position="124"/>
    </location>
</feature>
<dbReference type="Gene3D" id="3.30.70.1060">
    <property type="entry name" value="Dimeric alpha+beta barrel"/>
    <property type="match status" value="1"/>
</dbReference>
<organism evidence="4 5">
    <name type="scientific">Micromonospora echinaurantiaca</name>
    <dbReference type="NCBI Taxonomy" id="47857"/>
    <lineage>
        <taxon>Bacteria</taxon>
        <taxon>Bacillati</taxon>
        <taxon>Actinomycetota</taxon>
        <taxon>Actinomycetes</taxon>
        <taxon>Micromonosporales</taxon>
        <taxon>Micromonosporaceae</taxon>
        <taxon>Micromonospora</taxon>
    </lineage>
</organism>
<evidence type="ECO:0000313" key="5">
    <source>
        <dbReference type="Proteomes" id="UP000198217"/>
    </source>
</evidence>
<dbReference type="InterPro" id="IPR005545">
    <property type="entry name" value="YCII"/>
</dbReference>
<dbReference type="PANTHER" id="PTHR35174:SF3">
    <property type="entry name" value="BLL7171 PROTEIN"/>
    <property type="match status" value="1"/>
</dbReference>
<dbReference type="SUPFAM" id="SSF54909">
    <property type="entry name" value="Dimeric alpha+beta barrel"/>
    <property type="match status" value="1"/>
</dbReference>
<keyword evidence="5" id="KW-1185">Reference proteome</keyword>
<dbReference type="EMBL" id="LT607750">
    <property type="protein sequence ID" value="SCG40303.1"/>
    <property type="molecule type" value="Genomic_DNA"/>
</dbReference>
<comment type="similarity">
    <text evidence="1">Belongs to the YciI family.</text>
</comment>
<protein>
    <submittedName>
        <fullName evidence="4">Uncharacterized conserved protein</fullName>
    </submittedName>
</protein>
<dbReference type="Proteomes" id="UP000198217">
    <property type="component" value="Chromosome I"/>
</dbReference>
<dbReference type="Pfam" id="PF03795">
    <property type="entry name" value="YCII"/>
    <property type="match status" value="1"/>
</dbReference>
<evidence type="ECO:0000313" key="4">
    <source>
        <dbReference type="EMBL" id="SCG40303.1"/>
    </source>
</evidence>
<gene>
    <name evidence="4" type="ORF">GA0070609_0858</name>
</gene>
<proteinExistence type="inferred from homology"/>
<accession>A0A1C5H333</accession>
<dbReference type="AlphaFoldDB" id="A0A1C5H333"/>
<sequence length="151" mass="16360">MCGDGQAAGYEESGEAPVRGREEMTMAEYLITFNDEWVPEHTAEEVREKGKAARAVVAEMQAEGVLIFSNGGLDRSTAVCSVELVDGEPVFTDGPYVETKEHLGGFAVVDVPDDAAARYWAGRLATVLDWPQEVHRFRGPGEARRSGSGVK</sequence>